<feature type="compositionally biased region" description="Acidic residues" evidence="2">
    <location>
        <begin position="112"/>
        <end position="127"/>
    </location>
</feature>
<dbReference type="AlphaFoldDB" id="A0A6G1HWN1"/>
<evidence type="ECO:0000313" key="3">
    <source>
        <dbReference type="EMBL" id="KAF2400321.1"/>
    </source>
</evidence>
<feature type="region of interest" description="Disordered" evidence="2">
    <location>
        <begin position="1"/>
        <end position="26"/>
    </location>
</feature>
<reference evidence="3" key="1">
    <citation type="journal article" date="2020" name="Stud. Mycol.">
        <title>101 Dothideomycetes genomes: a test case for predicting lifestyles and emergence of pathogens.</title>
        <authorList>
            <person name="Haridas S."/>
            <person name="Albert R."/>
            <person name="Binder M."/>
            <person name="Bloem J."/>
            <person name="Labutti K."/>
            <person name="Salamov A."/>
            <person name="Andreopoulos B."/>
            <person name="Baker S."/>
            <person name="Barry K."/>
            <person name="Bills G."/>
            <person name="Bluhm B."/>
            <person name="Cannon C."/>
            <person name="Castanera R."/>
            <person name="Culley D."/>
            <person name="Daum C."/>
            <person name="Ezra D."/>
            <person name="Gonzalez J."/>
            <person name="Henrissat B."/>
            <person name="Kuo A."/>
            <person name="Liang C."/>
            <person name="Lipzen A."/>
            <person name="Lutzoni F."/>
            <person name="Magnuson J."/>
            <person name="Mondo S."/>
            <person name="Nolan M."/>
            <person name="Ohm R."/>
            <person name="Pangilinan J."/>
            <person name="Park H.-J."/>
            <person name="Ramirez L."/>
            <person name="Alfaro M."/>
            <person name="Sun H."/>
            <person name="Tritt A."/>
            <person name="Yoshinaga Y."/>
            <person name="Zwiers L.-H."/>
            <person name="Turgeon B."/>
            <person name="Goodwin S."/>
            <person name="Spatafora J."/>
            <person name="Crous P."/>
            <person name="Grigoriev I."/>
        </authorList>
    </citation>
    <scope>NUCLEOTIDE SEQUENCE</scope>
    <source>
        <strain evidence="3">CBS 262.69</strain>
    </source>
</reference>
<protein>
    <submittedName>
        <fullName evidence="3">Uncharacterized protein</fullName>
    </submittedName>
</protein>
<keyword evidence="1" id="KW-0175">Coiled coil</keyword>
<keyword evidence="4" id="KW-1185">Reference proteome</keyword>
<evidence type="ECO:0000313" key="4">
    <source>
        <dbReference type="Proteomes" id="UP000799640"/>
    </source>
</evidence>
<feature type="compositionally biased region" description="Low complexity" evidence="2">
    <location>
        <begin position="85"/>
        <end position="98"/>
    </location>
</feature>
<evidence type="ECO:0000256" key="2">
    <source>
        <dbReference type="SAM" id="MobiDB-lite"/>
    </source>
</evidence>
<dbReference type="Proteomes" id="UP000799640">
    <property type="component" value="Unassembled WGS sequence"/>
</dbReference>
<proteinExistence type="predicted"/>
<accession>A0A6G1HWN1</accession>
<organism evidence="3 4">
    <name type="scientific">Trichodelitschia bisporula</name>
    <dbReference type="NCBI Taxonomy" id="703511"/>
    <lineage>
        <taxon>Eukaryota</taxon>
        <taxon>Fungi</taxon>
        <taxon>Dikarya</taxon>
        <taxon>Ascomycota</taxon>
        <taxon>Pezizomycotina</taxon>
        <taxon>Dothideomycetes</taxon>
        <taxon>Dothideomycetes incertae sedis</taxon>
        <taxon>Phaeotrichales</taxon>
        <taxon>Phaeotrichaceae</taxon>
        <taxon>Trichodelitschia</taxon>
    </lineage>
</organism>
<dbReference type="EMBL" id="ML996695">
    <property type="protein sequence ID" value="KAF2400321.1"/>
    <property type="molecule type" value="Genomic_DNA"/>
</dbReference>
<sequence>MTPTKDAMPESRGPLAKAPWVAPNRPGDLSRFTTKAIIHYIAKELEDLKKRCEVLERRCEALEKRCRLLDSGVEAHVKELDTKIAASSPAKSHAAEPAPESEPEPELGREDETLEEYDEEESVPDDYYEVKSEAK</sequence>
<feature type="coiled-coil region" evidence="1">
    <location>
        <begin position="38"/>
        <end position="65"/>
    </location>
</feature>
<feature type="region of interest" description="Disordered" evidence="2">
    <location>
        <begin position="83"/>
        <end position="135"/>
    </location>
</feature>
<gene>
    <name evidence="3" type="ORF">EJ06DRAFT_549043</name>
</gene>
<evidence type="ECO:0000256" key="1">
    <source>
        <dbReference type="SAM" id="Coils"/>
    </source>
</evidence>
<name>A0A6G1HWN1_9PEZI</name>